<protein>
    <submittedName>
        <fullName evidence="2">Ribonuclease D</fullName>
    </submittedName>
</protein>
<keyword evidence="3" id="KW-1185">Reference proteome</keyword>
<dbReference type="InterPro" id="IPR044876">
    <property type="entry name" value="HRDC_dom_sf"/>
</dbReference>
<dbReference type="KEGG" id="rbd:ALSL_1936"/>
<dbReference type="InterPro" id="IPR002562">
    <property type="entry name" value="3'-5'_exonuclease_dom"/>
</dbReference>
<dbReference type="CDD" id="cd06142">
    <property type="entry name" value="RNaseD_exo"/>
    <property type="match status" value="1"/>
</dbReference>
<evidence type="ECO:0000313" key="3">
    <source>
        <dbReference type="Proteomes" id="UP000270530"/>
    </source>
</evidence>
<organism evidence="2 3">
    <name type="scientific">Aerosticca soli</name>
    <dbReference type="NCBI Taxonomy" id="2010829"/>
    <lineage>
        <taxon>Bacteria</taxon>
        <taxon>Pseudomonadati</taxon>
        <taxon>Pseudomonadota</taxon>
        <taxon>Gammaproteobacteria</taxon>
        <taxon>Lysobacterales</taxon>
        <taxon>Rhodanobacteraceae</taxon>
        <taxon>Aerosticca</taxon>
    </lineage>
</organism>
<evidence type="ECO:0000313" key="2">
    <source>
        <dbReference type="EMBL" id="BBD80582.1"/>
    </source>
</evidence>
<proteinExistence type="predicted"/>
<dbReference type="GO" id="GO:0000166">
    <property type="term" value="F:nucleotide binding"/>
    <property type="evidence" value="ECO:0007669"/>
    <property type="project" value="InterPro"/>
</dbReference>
<accession>A0A2Z6E728</accession>
<dbReference type="Pfam" id="PF01612">
    <property type="entry name" value="DNA_pol_A_exo1"/>
    <property type="match status" value="1"/>
</dbReference>
<evidence type="ECO:0000259" key="1">
    <source>
        <dbReference type="PROSITE" id="PS50967"/>
    </source>
</evidence>
<dbReference type="Gene3D" id="1.10.150.80">
    <property type="entry name" value="HRDC domain"/>
    <property type="match status" value="2"/>
</dbReference>
<dbReference type="PANTHER" id="PTHR47649:SF1">
    <property type="entry name" value="RIBONUCLEASE D"/>
    <property type="match status" value="1"/>
</dbReference>
<dbReference type="SUPFAM" id="SSF53098">
    <property type="entry name" value="Ribonuclease H-like"/>
    <property type="match status" value="1"/>
</dbReference>
<dbReference type="GO" id="GO:0008408">
    <property type="term" value="F:3'-5' exonuclease activity"/>
    <property type="evidence" value="ECO:0007669"/>
    <property type="project" value="InterPro"/>
</dbReference>
<reference evidence="3" key="2">
    <citation type="submission" date="2018-06" db="EMBL/GenBank/DDBJ databases">
        <title>Genome sequence of Rhodanobacteraceae bacterium strain Dysh456.</title>
        <authorList>
            <person name="Fukui M."/>
        </authorList>
    </citation>
    <scope>NUCLEOTIDE SEQUENCE [LARGE SCALE GENOMIC DNA]</scope>
    <source>
        <strain evidence="3">Dysh456</strain>
    </source>
</reference>
<dbReference type="SMART" id="SM00474">
    <property type="entry name" value="35EXOc"/>
    <property type="match status" value="1"/>
</dbReference>
<reference evidence="3" key="1">
    <citation type="submission" date="2018-04" db="EMBL/GenBank/DDBJ databases">
        <authorList>
            <person name="Watanabe M."/>
            <person name="Kojima H."/>
        </authorList>
    </citation>
    <scope>NUCLEOTIDE SEQUENCE [LARGE SCALE GENOMIC DNA]</scope>
    <source>
        <strain evidence="3">Dysh456</strain>
    </source>
</reference>
<dbReference type="OrthoDB" id="9800549at2"/>
<dbReference type="GO" id="GO:0003676">
    <property type="term" value="F:nucleic acid binding"/>
    <property type="evidence" value="ECO:0007669"/>
    <property type="project" value="InterPro"/>
</dbReference>
<dbReference type="InterPro" id="IPR002121">
    <property type="entry name" value="HRDC_dom"/>
</dbReference>
<dbReference type="InterPro" id="IPR010997">
    <property type="entry name" value="HRDC-like_sf"/>
</dbReference>
<dbReference type="PROSITE" id="PS50967">
    <property type="entry name" value="HRDC"/>
    <property type="match status" value="1"/>
</dbReference>
<gene>
    <name evidence="2" type="ORF">ALSL_1936</name>
</gene>
<dbReference type="Pfam" id="PF00570">
    <property type="entry name" value="HRDC"/>
    <property type="match status" value="1"/>
</dbReference>
<dbReference type="InterPro" id="IPR051086">
    <property type="entry name" value="RNase_D-like"/>
</dbReference>
<dbReference type="PANTHER" id="PTHR47649">
    <property type="entry name" value="RIBONUCLEASE D"/>
    <property type="match status" value="1"/>
</dbReference>
<dbReference type="Gene3D" id="3.30.420.10">
    <property type="entry name" value="Ribonuclease H-like superfamily/Ribonuclease H"/>
    <property type="match status" value="1"/>
</dbReference>
<name>A0A2Z6E728_9GAMM</name>
<dbReference type="InterPro" id="IPR012337">
    <property type="entry name" value="RNaseH-like_sf"/>
</dbReference>
<dbReference type="RefSeq" id="WP_126538683.1">
    <property type="nucleotide sequence ID" value="NZ_AP018560.1"/>
</dbReference>
<dbReference type="InterPro" id="IPR036397">
    <property type="entry name" value="RNaseH_sf"/>
</dbReference>
<dbReference type="GO" id="GO:0006139">
    <property type="term" value="P:nucleobase-containing compound metabolic process"/>
    <property type="evidence" value="ECO:0007669"/>
    <property type="project" value="InterPro"/>
</dbReference>
<sequence>MTGQSHTDTAHDAAGAAWIDRAEALADWLDAVPASAVLALDTEFMRRNTFFPQLALVQLGYHGRQALVDPLAFDAAPALERLQHHGVVVMHSAGEDLEALAPLLPEGPQVLFDTQIAAAFVGLGLGLSYGALVSALLGVQLDKSEARSDWLQRPLSAAQQSYAALDVRYLEPLHEALRERLQASEREAWHAEDCERLKARASQRAADLQPQRALRAAAGWNPERQALLRRLLNWREQRARSLNRPRPWLLEDTLALDLVQSPPRSPGELETRSRAQRALRAGERAELFALLAKPVSPEEVAATAPIPGYPQGPLKQALAAMKDYVDELAAELDIPPGLLCPRKALEEYVVTTRWPEQLTGWRQGQLEHGLSSLLP</sequence>
<dbReference type="EMBL" id="AP018560">
    <property type="protein sequence ID" value="BBD80582.1"/>
    <property type="molecule type" value="Genomic_DNA"/>
</dbReference>
<dbReference type="Proteomes" id="UP000270530">
    <property type="component" value="Chromosome"/>
</dbReference>
<dbReference type="AlphaFoldDB" id="A0A2Z6E728"/>
<feature type="domain" description="HRDC" evidence="1">
    <location>
        <begin position="221"/>
        <end position="301"/>
    </location>
</feature>
<dbReference type="SUPFAM" id="SSF47819">
    <property type="entry name" value="HRDC-like"/>
    <property type="match status" value="2"/>
</dbReference>